<sequence>MKPKFSSLLPFIVFLAIFALLNIVYSADGIIRDNFAICAAFIALISSFFTFRKKESWNKKVEIFVHGSSNSIVIHMCYIFLLSTVFTTILQATGGIDSAVSICLSIIPTWCILPGMFIVSSLFSFTVGTSMGAIAAFMPIAVNIATHLTLDPALMAATIVCGAMFGDNLSILSDTTIAAVKVTNTTMTKKLLLNSKIALPAFVASLFILAYKNYVMVPAIDIHYRAAVSLIDIIKTLPYVATFYLALTGIDIMIVLVLGIIFALGLGVILQNITILAAINLLFDGFYNSKGMVNVFILVLLLSGLSSIITYNGGVDYIINKLRHKISSPGYAKLAMLLLVVFINITIAINTIAIIIAGPIAAEIGEDYAIDNAETACILDIGSCTIQGLLPYTPQLLLAASMAHVSTISLLPYLYYQFFLVISLLLTIIWRKNKPIRK</sequence>
<keyword evidence="2" id="KW-0813">Transport</keyword>
<feature type="transmembrane region" description="Helical" evidence="9">
    <location>
        <begin position="72"/>
        <end position="93"/>
    </location>
</feature>
<feature type="transmembrane region" description="Helical" evidence="9">
    <location>
        <begin position="131"/>
        <end position="150"/>
    </location>
</feature>
<feature type="transmembrane region" description="Helical" evidence="9">
    <location>
        <begin position="191"/>
        <end position="210"/>
    </location>
</feature>
<evidence type="ECO:0000313" key="11">
    <source>
        <dbReference type="EMBL" id="AXK60945.1"/>
    </source>
</evidence>
<feature type="transmembrane region" description="Helical" evidence="9">
    <location>
        <begin position="7"/>
        <end position="25"/>
    </location>
</feature>
<evidence type="ECO:0000256" key="3">
    <source>
        <dbReference type="ARBA" id="ARBA00022449"/>
    </source>
</evidence>
<feature type="transmembrane region" description="Helical" evidence="9">
    <location>
        <begin position="413"/>
        <end position="430"/>
    </location>
</feature>
<evidence type="ECO:0000259" key="10">
    <source>
        <dbReference type="Pfam" id="PF03553"/>
    </source>
</evidence>
<evidence type="ECO:0000313" key="12">
    <source>
        <dbReference type="Proteomes" id="UP000254834"/>
    </source>
</evidence>
<dbReference type="GO" id="GO:0015297">
    <property type="term" value="F:antiporter activity"/>
    <property type="evidence" value="ECO:0007669"/>
    <property type="project" value="UniProtKB-KW"/>
</dbReference>
<name>A0A345ZCC8_9BACT</name>
<feature type="domain" description="Na+/H+ antiporter NhaC-like C-terminal" evidence="10">
    <location>
        <begin position="290"/>
        <end position="428"/>
    </location>
</feature>
<protein>
    <recommendedName>
        <fullName evidence="10">Na+/H+ antiporter NhaC-like C-terminal domain-containing protein</fullName>
    </recommendedName>
</protein>
<dbReference type="AlphaFoldDB" id="A0A345ZCC8"/>
<keyword evidence="6 9" id="KW-1133">Transmembrane helix</keyword>
<feature type="transmembrane region" description="Helical" evidence="9">
    <location>
        <begin position="334"/>
        <end position="357"/>
    </location>
</feature>
<dbReference type="OrthoDB" id="9790605at2"/>
<evidence type="ECO:0000256" key="4">
    <source>
        <dbReference type="ARBA" id="ARBA00022475"/>
    </source>
</evidence>
<feature type="transmembrane region" description="Helical" evidence="9">
    <location>
        <begin position="31"/>
        <end position="51"/>
    </location>
</feature>
<evidence type="ECO:0000256" key="7">
    <source>
        <dbReference type="ARBA" id="ARBA00023136"/>
    </source>
</evidence>
<dbReference type="EMBL" id="CP025544">
    <property type="protein sequence ID" value="AXK60945.1"/>
    <property type="molecule type" value="Genomic_DNA"/>
</dbReference>
<comment type="subcellular location">
    <subcellularLocation>
        <location evidence="1">Cell membrane</location>
        <topology evidence="1">Multi-pass membrane protein</topology>
    </subcellularLocation>
</comment>
<organism evidence="11 12">
    <name type="scientific">Candidatus Chromulinivorax destructor</name>
    <dbReference type="NCBI Taxonomy" id="2066483"/>
    <lineage>
        <taxon>Bacteria</taxon>
        <taxon>Candidatus Babelota</taxon>
        <taxon>Candidatus Babeliae</taxon>
        <taxon>Candidatus Babeliales</taxon>
        <taxon>Candidatus Chromulinivoraceae</taxon>
        <taxon>Candidatus Chromulinivorax</taxon>
    </lineage>
</organism>
<proteinExistence type="inferred from homology"/>
<evidence type="ECO:0000256" key="1">
    <source>
        <dbReference type="ARBA" id="ARBA00004651"/>
    </source>
</evidence>
<feature type="transmembrane region" description="Helical" evidence="9">
    <location>
        <begin position="291"/>
        <end position="313"/>
    </location>
</feature>
<dbReference type="Pfam" id="PF03553">
    <property type="entry name" value="Na_H_antiporter"/>
    <property type="match status" value="2"/>
</dbReference>
<feature type="transmembrane region" description="Helical" evidence="9">
    <location>
        <begin position="99"/>
        <end position="119"/>
    </location>
</feature>
<comment type="similarity">
    <text evidence="8">Belongs to the NhaC Na(+)/H(+) (TC 2.A.35) antiporter family.</text>
</comment>
<dbReference type="KEGG" id="cdes:C0J27_04385"/>
<keyword evidence="5 9" id="KW-0812">Transmembrane</keyword>
<feature type="domain" description="Na+/H+ antiporter NhaC-like C-terminal" evidence="10">
    <location>
        <begin position="34"/>
        <end position="179"/>
    </location>
</feature>
<evidence type="ECO:0000256" key="9">
    <source>
        <dbReference type="SAM" id="Phobius"/>
    </source>
</evidence>
<gene>
    <name evidence="11" type="ORF">C0J27_04385</name>
</gene>
<evidence type="ECO:0000256" key="5">
    <source>
        <dbReference type="ARBA" id="ARBA00022692"/>
    </source>
</evidence>
<feature type="transmembrane region" description="Helical" evidence="9">
    <location>
        <begin position="222"/>
        <end position="247"/>
    </location>
</feature>
<feature type="transmembrane region" description="Helical" evidence="9">
    <location>
        <begin position="156"/>
        <end position="179"/>
    </location>
</feature>
<keyword evidence="7 9" id="KW-0472">Membrane</keyword>
<reference evidence="11 12" key="1">
    <citation type="submission" date="2017-12" db="EMBL/GenBank/DDBJ databases">
        <title>Chromulinavorax destructans is a abundant pathogen of dominant heterotrophic picoflagllates.</title>
        <authorList>
            <person name="Deeg C.M."/>
            <person name="Zimmer M."/>
            <person name="Suttle C.A."/>
        </authorList>
    </citation>
    <scope>NUCLEOTIDE SEQUENCE [LARGE SCALE GENOMIC DNA]</scope>
    <source>
        <strain evidence="11 12">SeV1</strain>
    </source>
</reference>
<dbReference type="PANTHER" id="PTHR33451">
    <property type="entry name" value="MALATE-2H(+)/NA(+)-LACTATE ANTIPORTER"/>
    <property type="match status" value="1"/>
</dbReference>
<keyword evidence="12" id="KW-1185">Reference proteome</keyword>
<keyword evidence="3" id="KW-0050">Antiport</keyword>
<dbReference type="Proteomes" id="UP000254834">
    <property type="component" value="Chromosome"/>
</dbReference>
<dbReference type="InterPro" id="IPR018461">
    <property type="entry name" value="Na/H_Antiport_NhaC-like_C"/>
</dbReference>
<dbReference type="InterPro" id="IPR052180">
    <property type="entry name" value="NhaC_Na-H+_Antiporter"/>
</dbReference>
<keyword evidence="4" id="KW-1003">Cell membrane</keyword>
<evidence type="ECO:0000256" key="8">
    <source>
        <dbReference type="ARBA" id="ARBA00038435"/>
    </source>
</evidence>
<evidence type="ECO:0000256" key="6">
    <source>
        <dbReference type="ARBA" id="ARBA00022989"/>
    </source>
</evidence>
<accession>A0A345ZCC8</accession>
<evidence type="ECO:0000256" key="2">
    <source>
        <dbReference type="ARBA" id="ARBA00022448"/>
    </source>
</evidence>
<feature type="transmembrane region" description="Helical" evidence="9">
    <location>
        <begin position="254"/>
        <end position="279"/>
    </location>
</feature>
<dbReference type="GO" id="GO:0005886">
    <property type="term" value="C:plasma membrane"/>
    <property type="evidence" value="ECO:0007669"/>
    <property type="project" value="UniProtKB-SubCell"/>
</dbReference>
<dbReference type="PANTHER" id="PTHR33451:SF5">
    <property type="entry name" value="NA+_H+ ANTIPORTER"/>
    <property type="match status" value="1"/>
</dbReference>
<dbReference type="RefSeq" id="WP_115585960.1">
    <property type="nucleotide sequence ID" value="NZ_CP025544.1"/>
</dbReference>